<dbReference type="EMBL" id="HBUE01008878">
    <property type="protein sequence ID" value="CAG6447341.1"/>
    <property type="molecule type" value="Transcribed_RNA"/>
</dbReference>
<dbReference type="EMBL" id="HBUE01008879">
    <property type="protein sequence ID" value="CAG6447342.1"/>
    <property type="molecule type" value="Transcribed_RNA"/>
</dbReference>
<sequence length="200" mass="21338">MTMRGFARRNQPALQRSGEFQLDRTATVPDATPATLPAGEESAQPEAEAVVLDADPGFDRAVEGHFRLRHLAVICRAGCQLGEGAVMGYLVSGALFQGGLTRRVVGMFREGSEGGQLGVGLEDDLAVGPGAQPHASTALDLGQKVVIPATDHRKTSLQAVEKGHFRLGHVDTLKHRKFGHLFRIGVLLVGLDVEDTFVHG</sequence>
<proteinExistence type="predicted"/>
<accession>A0A8D8ETJ0</accession>
<protein>
    <submittedName>
        <fullName evidence="2">(northern house mosquito) hypothetical protein</fullName>
    </submittedName>
</protein>
<evidence type="ECO:0000256" key="1">
    <source>
        <dbReference type="SAM" id="MobiDB-lite"/>
    </source>
</evidence>
<evidence type="ECO:0000313" key="2">
    <source>
        <dbReference type="EMBL" id="CAG6447342.1"/>
    </source>
</evidence>
<reference evidence="2" key="1">
    <citation type="submission" date="2021-05" db="EMBL/GenBank/DDBJ databases">
        <authorList>
            <person name="Alioto T."/>
            <person name="Alioto T."/>
            <person name="Gomez Garrido J."/>
        </authorList>
    </citation>
    <scope>NUCLEOTIDE SEQUENCE</scope>
</reference>
<organism evidence="2">
    <name type="scientific">Culex pipiens</name>
    <name type="common">House mosquito</name>
    <dbReference type="NCBI Taxonomy" id="7175"/>
    <lineage>
        <taxon>Eukaryota</taxon>
        <taxon>Metazoa</taxon>
        <taxon>Ecdysozoa</taxon>
        <taxon>Arthropoda</taxon>
        <taxon>Hexapoda</taxon>
        <taxon>Insecta</taxon>
        <taxon>Pterygota</taxon>
        <taxon>Neoptera</taxon>
        <taxon>Endopterygota</taxon>
        <taxon>Diptera</taxon>
        <taxon>Nematocera</taxon>
        <taxon>Culicoidea</taxon>
        <taxon>Culicidae</taxon>
        <taxon>Culicinae</taxon>
        <taxon>Culicini</taxon>
        <taxon>Culex</taxon>
        <taxon>Culex</taxon>
    </lineage>
</organism>
<feature type="region of interest" description="Disordered" evidence="1">
    <location>
        <begin position="1"/>
        <end position="46"/>
    </location>
</feature>
<dbReference type="AlphaFoldDB" id="A0A8D8ETJ0"/>
<dbReference type="EMBL" id="HBUE01008881">
    <property type="protein sequence ID" value="CAG6447343.1"/>
    <property type="molecule type" value="Transcribed_RNA"/>
</dbReference>
<name>A0A8D8ETJ0_CULPI</name>